<reference evidence="2" key="1">
    <citation type="submission" date="2021-01" db="EMBL/GenBank/DDBJ databases">
        <authorList>
            <person name="Corre E."/>
            <person name="Pelletier E."/>
            <person name="Niang G."/>
            <person name="Scheremetjew M."/>
            <person name="Finn R."/>
            <person name="Kale V."/>
            <person name="Holt S."/>
            <person name="Cochrane G."/>
            <person name="Meng A."/>
            <person name="Brown T."/>
            <person name="Cohen L."/>
        </authorList>
    </citation>
    <scope>NUCLEOTIDE SEQUENCE</scope>
</reference>
<sequence length="955" mass="108128">MGSATSCKVCCSAQPLRTLRRQFSTGNLDEDYSIVPVVEVALANPPMCMELSSSSTSPVYRELQGESNWQPGLPIVLIEKVRTVDDSDGFFSSRGMPGTTVSAVKAWTKDEAKLAHFTEMLTRAGVRVERWSESKSVESLFWETSELRGSILAVMDNTLKRITRIVRIKIVADICGVAHVLLSRLECLRDRLPHERQDVPVKKLTWRSDVQSLLHTLEHDDLISEDCELTEHWRVGCSLALKGRLGLSEEWQSKHLREDPAMYSYAVEHNESKSYPTLMTTYCIHEVGFRVTLQNSDLHCIGLPEGGEFATAEGDFLNNERSSFLPMGSRMNLWTWMSVSEKLSRQLVRMPDKTACTPKPVRRSSEAASQDIPHGPRKAEIPNHLERLLYPLRQSMRDESTLGSNFGLAPNPFLVKAVADFLVTLETVERVAASIAGPEYSLSQFNADLQVFPELSLYLLDEWDEDGGEAMLSSGRTQDDEYQRTIGAFFGIYWLMRLRHDGKEGFSYGVDNNWQPKPYDECAPDHEKRLEFYRTCEWAFLEKLLVDAELLVRHRPAMRKPKWGFCNKSPVVELPSETWEVNVTRVSSLLALTAMHDIMKIKTLLPTVQHVHGSYHGYRAGDVIWDHDHALSYLMDHYAHLLASFCVLDEEEKRAIQFTQCELGFNHGWFVQAEAPPGATLRTLREALVSRSNGTLKPRDIAFYFVHWITDLAGAEPTPLAGCEKFVVKFPVLVFNRFLHSFDFVQKIAINTETEVMEEYLKVRWTETMGELPVGDTGIAKMRILCMAQSNAQAILEVFDNLPGEDKELLSVEMARTGCVDQRYSSEFAPQEARTDLKGPALLVYYGPAFLQALGKDPPLKRLQVLAEVYRCGRTLYPATREQQERHVSIRVDTIKSMSLVSMVEATKLGKVWVVAKHNENEAFVELSTLLEANSSIVARRSVQFLDVNSIINQV</sequence>
<name>A0A7S1B2N2_NOCSC</name>
<accession>A0A7S1B2N2</accession>
<dbReference type="AlphaFoldDB" id="A0A7S1B2N2"/>
<protein>
    <submittedName>
        <fullName evidence="2">Uncharacterized protein</fullName>
    </submittedName>
</protein>
<dbReference type="EMBL" id="HBFQ01066164">
    <property type="protein sequence ID" value="CAD8872668.1"/>
    <property type="molecule type" value="Transcribed_RNA"/>
</dbReference>
<evidence type="ECO:0000313" key="2">
    <source>
        <dbReference type="EMBL" id="CAD8872668.1"/>
    </source>
</evidence>
<organism evidence="2">
    <name type="scientific">Noctiluca scintillans</name>
    <name type="common">Sea sparkle</name>
    <name type="synonym">Red tide dinoflagellate</name>
    <dbReference type="NCBI Taxonomy" id="2966"/>
    <lineage>
        <taxon>Eukaryota</taxon>
        <taxon>Sar</taxon>
        <taxon>Alveolata</taxon>
        <taxon>Dinophyceae</taxon>
        <taxon>Noctilucales</taxon>
        <taxon>Noctilucaceae</taxon>
        <taxon>Noctiluca</taxon>
    </lineage>
</organism>
<feature type="region of interest" description="Disordered" evidence="1">
    <location>
        <begin position="354"/>
        <end position="378"/>
    </location>
</feature>
<proteinExistence type="predicted"/>
<gene>
    <name evidence="2" type="ORF">NSCI0253_LOCUS47025</name>
</gene>
<evidence type="ECO:0000256" key="1">
    <source>
        <dbReference type="SAM" id="MobiDB-lite"/>
    </source>
</evidence>